<dbReference type="InterPro" id="IPR036249">
    <property type="entry name" value="Thioredoxin-like_sf"/>
</dbReference>
<gene>
    <name evidence="1" type="ORF">MiSe_60200</name>
</gene>
<comment type="caution">
    <text evidence="1">The sequence shown here is derived from an EMBL/GenBank/DDBJ whole genome shotgun (WGS) entry which is preliminary data.</text>
</comment>
<dbReference type="SUPFAM" id="SSF52833">
    <property type="entry name" value="Thioredoxin-like"/>
    <property type="match status" value="1"/>
</dbReference>
<dbReference type="PANTHER" id="PTHR47682">
    <property type="entry name" value="TETRATRICOPEPTIDE REPEAT (TPR)-CONTAINING PROTEIN"/>
    <property type="match status" value="1"/>
</dbReference>
<organism evidence="1 2">
    <name type="scientific">Microseira wollei NIES-4236</name>
    <dbReference type="NCBI Taxonomy" id="2530354"/>
    <lineage>
        <taxon>Bacteria</taxon>
        <taxon>Bacillati</taxon>
        <taxon>Cyanobacteriota</taxon>
        <taxon>Cyanophyceae</taxon>
        <taxon>Oscillatoriophycideae</taxon>
        <taxon>Aerosakkonematales</taxon>
        <taxon>Aerosakkonemataceae</taxon>
        <taxon>Microseira</taxon>
    </lineage>
</organism>
<proteinExistence type="predicted"/>
<dbReference type="RefSeq" id="WP_226587423.1">
    <property type="nucleotide sequence ID" value="NZ_BLAY01000113.1"/>
</dbReference>
<sequence length="108" mass="11990">MANNNPCEEPNQRCVLVCQHQTCLKNGSAKVLEAFGAVTIPGVQVESSGCQGQCSSGPTVRILPDETWYWQVKPNDVPVIIEQHLRSGKPVEAKLNRRVHLSWEMFSS</sequence>
<reference evidence="1" key="1">
    <citation type="submission" date="2019-10" db="EMBL/GenBank/DDBJ databases">
        <title>Draft genome sequece of Microseira wollei NIES-4236.</title>
        <authorList>
            <person name="Yamaguchi H."/>
            <person name="Suzuki S."/>
            <person name="Kawachi M."/>
        </authorList>
    </citation>
    <scope>NUCLEOTIDE SEQUENCE</scope>
    <source>
        <strain evidence="1">NIES-4236</strain>
    </source>
</reference>
<name>A0AAV3XG24_9CYAN</name>
<protein>
    <submittedName>
        <fullName evidence="1">Ferredoxin-like protein</fullName>
    </submittedName>
</protein>
<dbReference type="CDD" id="cd02980">
    <property type="entry name" value="TRX_Fd_family"/>
    <property type="match status" value="1"/>
</dbReference>
<accession>A0AAV3XG24</accession>
<dbReference type="PANTHER" id="PTHR47682:SF1">
    <property type="entry name" value="TETRATRICOPEPTIDE REPEAT (TPR)-CONTAINING PROTEIN"/>
    <property type="match status" value="1"/>
</dbReference>
<dbReference type="Proteomes" id="UP001050975">
    <property type="component" value="Unassembled WGS sequence"/>
</dbReference>
<evidence type="ECO:0000313" key="2">
    <source>
        <dbReference type="Proteomes" id="UP001050975"/>
    </source>
</evidence>
<dbReference type="Gene3D" id="3.40.30.10">
    <property type="entry name" value="Glutaredoxin"/>
    <property type="match status" value="1"/>
</dbReference>
<keyword evidence="2" id="KW-1185">Reference proteome</keyword>
<dbReference type="AlphaFoldDB" id="A0AAV3XG24"/>
<evidence type="ECO:0000313" key="1">
    <source>
        <dbReference type="EMBL" id="GET41208.1"/>
    </source>
</evidence>
<dbReference type="EMBL" id="BLAY01000113">
    <property type="protein sequence ID" value="GET41208.1"/>
    <property type="molecule type" value="Genomic_DNA"/>
</dbReference>